<accession>A0A4R3YYI3</accession>
<reference evidence="3 4" key="1">
    <citation type="submission" date="2019-03" db="EMBL/GenBank/DDBJ databases">
        <title>Genomic Encyclopedia of Type Strains, Phase IV (KMG-IV): sequencing the most valuable type-strain genomes for metagenomic binning, comparative biology and taxonomic classification.</title>
        <authorList>
            <person name="Goeker M."/>
        </authorList>
    </citation>
    <scope>NUCLEOTIDE SEQUENCE [LARGE SCALE GENOMIC DNA]</scope>
    <source>
        <strain evidence="3 4">DSM 29487</strain>
    </source>
</reference>
<feature type="transmembrane region" description="Helical" evidence="1">
    <location>
        <begin position="111"/>
        <end position="131"/>
    </location>
</feature>
<dbReference type="Proteomes" id="UP000295515">
    <property type="component" value="Unassembled WGS sequence"/>
</dbReference>
<dbReference type="InterPro" id="IPR027783">
    <property type="entry name" value="Bacterial_PH-related"/>
</dbReference>
<dbReference type="RefSeq" id="WP_066445201.1">
    <property type="nucleotide sequence ID" value="NZ_JANKBF010000038.1"/>
</dbReference>
<dbReference type="AlphaFoldDB" id="A0A4R3YYI3"/>
<organism evidence="3 4">
    <name type="scientific">Longibaculum muris</name>
    <dbReference type="NCBI Taxonomy" id="1796628"/>
    <lineage>
        <taxon>Bacteria</taxon>
        <taxon>Bacillati</taxon>
        <taxon>Bacillota</taxon>
        <taxon>Erysipelotrichia</taxon>
        <taxon>Erysipelotrichales</taxon>
        <taxon>Coprobacillaceae</taxon>
        <taxon>Longibaculum</taxon>
    </lineage>
</organism>
<feature type="transmembrane region" description="Helical" evidence="1">
    <location>
        <begin position="6"/>
        <end position="26"/>
    </location>
</feature>
<dbReference type="InterPro" id="IPR017259">
    <property type="entry name" value="UCP037672"/>
</dbReference>
<keyword evidence="1" id="KW-0812">Transmembrane</keyword>
<keyword evidence="1" id="KW-1133">Transmembrane helix</keyword>
<dbReference type="Pfam" id="PF12650">
    <property type="entry name" value="DUF3784"/>
    <property type="match status" value="1"/>
</dbReference>
<name>A0A4R3YYI3_9FIRM</name>
<evidence type="ECO:0000313" key="3">
    <source>
        <dbReference type="EMBL" id="TCV96938.1"/>
    </source>
</evidence>
<feature type="domain" description="Bacterial Pleckstrin homology" evidence="2">
    <location>
        <begin position="147"/>
        <end position="219"/>
    </location>
</feature>
<proteinExistence type="predicted"/>
<protein>
    <submittedName>
        <fullName evidence="3">PH (Pleckstrin Homology) domain-containing protein</fullName>
    </submittedName>
</protein>
<comment type="caution">
    <text evidence="3">The sequence shown here is derived from an EMBL/GenBank/DDBJ whole genome shotgun (WGS) entry which is preliminary data.</text>
</comment>
<evidence type="ECO:0000313" key="4">
    <source>
        <dbReference type="Proteomes" id="UP000295515"/>
    </source>
</evidence>
<keyword evidence="4" id="KW-1185">Reference proteome</keyword>
<gene>
    <name evidence="3" type="ORF">EDD60_1158</name>
</gene>
<feature type="transmembrane region" description="Helical" evidence="1">
    <location>
        <begin position="71"/>
        <end position="91"/>
    </location>
</feature>
<feature type="transmembrane region" description="Helical" evidence="1">
    <location>
        <begin position="47"/>
        <end position="65"/>
    </location>
</feature>
<dbReference type="Pfam" id="PF10882">
    <property type="entry name" value="bPH_5"/>
    <property type="match status" value="1"/>
</dbReference>
<evidence type="ECO:0000256" key="1">
    <source>
        <dbReference type="SAM" id="Phobius"/>
    </source>
</evidence>
<dbReference type="GeneID" id="98916973"/>
<sequence>MIIGLSLIFGIMAIFLLMGKGGFLIAGYNTASESEKARYDEKKLCRVMGVGMMLIAFGLLATAFFKMIGVVIMLITIALALVVMFVGSGHCYREEYQKEVAKTPWYKNSQVYFAIIGILISIGVGIMMFIGNINVKFLDQSVVFKATLSRTTEVLYQDIEKVSYVENLDIGKKKMGINNMAINAGRFQNDKFGRYLLYCYTSCKDYVVMETKDGIVVVNDKTVSQTKALYEKLKDK</sequence>
<dbReference type="EMBL" id="SMCQ01000015">
    <property type="protein sequence ID" value="TCV96938.1"/>
    <property type="molecule type" value="Genomic_DNA"/>
</dbReference>
<evidence type="ECO:0000259" key="2">
    <source>
        <dbReference type="Pfam" id="PF10882"/>
    </source>
</evidence>
<keyword evidence="1" id="KW-0472">Membrane</keyword>